<feature type="region of interest" description="Disordered" evidence="8">
    <location>
        <begin position="192"/>
        <end position="236"/>
    </location>
</feature>
<dbReference type="Gene3D" id="1.20.80.10">
    <property type="match status" value="1"/>
</dbReference>
<dbReference type="PANTHER" id="PTHR12181:SF12">
    <property type="entry name" value="PHOSPHATIDATE PHOSPHATASE"/>
    <property type="match status" value="1"/>
</dbReference>
<dbReference type="EC" id="3.1.3.4" evidence="4"/>
<keyword evidence="7" id="KW-0040">ANK repeat</keyword>
<dbReference type="Pfam" id="PF04571">
    <property type="entry name" value="Lipin_N"/>
    <property type="match status" value="1"/>
</dbReference>
<protein>
    <recommendedName>
        <fullName evidence="5">Acyl-CoA-binding domain-containing protein 6</fullName>
        <ecNumber evidence="4">3.1.3.4</ecNumber>
    </recommendedName>
</protein>
<dbReference type="Proteomes" id="UP001497525">
    <property type="component" value="Unassembled WGS sequence"/>
</dbReference>
<evidence type="ECO:0000259" key="9">
    <source>
        <dbReference type="PROSITE" id="PS51228"/>
    </source>
</evidence>
<dbReference type="InterPro" id="IPR036412">
    <property type="entry name" value="HAD-like_sf"/>
</dbReference>
<gene>
    <name evidence="10" type="ORF">CDAUBV1_LOCUS6674</name>
</gene>
<dbReference type="InterPro" id="IPR007651">
    <property type="entry name" value="Lipin_N"/>
</dbReference>
<evidence type="ECO:0000256" key="1">
    <source>
        <dbReference type="ARBA" id="ARBA00001180"/>
    </source>
</evidence>
<dbReference type="GO" id="GO:0019432">
    <property type="term" value="P:triglyceride biosynthetic process"/>
    <property type="evidence" value="ECO:0007669"/>
    <property type="project" value="TreeGrafter"/>
</dbReference>
<dbReference type="SUPFAM" id="SSF47027">
    <property type="entry name" value="Acyl-CoA binding protein"/>
    <property type="match status" value="1"/>
</dbReference>
<dbReference type="InterPro" id="IPR002110">
    <property type="entry name" value="Ankyrin_rpt"/>
</dbReference>
<feature type="repeat" description="ANK" evidence="7">
    <location>
        <begin position="947"/>
        <end position="979"/>
    </location>
</feature>
<dbReference type="SUPFAM" id="SSF56784">
    <property type="entry name" value="HAD-like"/>
    <property type="match status" value="1"/>
</dbReference>
<dbReference type="GO" id="GO:0005634">
    <property type="term" value="C:nucleus"/>
    <property type="evidence" value="ECO:0007669"/>
    <property type="project" value="TreeGrafter"/>
</dbReference>
<dbReference type="PRINTS" id="PR00689">
    <property type="entry name" value="ACOABINDINGP"/>
</dbReference>
<evidence type="ECO:0000256" key="2">
    <source>
        <dbReference type="ARBA" id="ARBA00001946"/>
    </source>
</evidence>
<dbReference type="GO" id="GO:0009062">
    <property type="term" value="P:fatty acid catabolic process"/>
    <property type="evidence" value="ECO:0007669"/>
    <property type="project" value="TreeGrafter"/>
</dbReference>
<evidence type="ECO:0000313" key="10">
    <source>
        <dbReference type="EMBL" id="CAL5133436.1"/>
    </source>
</evidence>
<reference evidence="10" key="1">
    <citation type="submission" date="2024-06" db="EMBL/GenBank/DDBJ databases">
        <authorList>
            <person name="Liu X."/>
            <person name="Lenzi L."/>
            <person name="Haldenby T S."/>
            <person name="Uol C."/>
        </authorList>
    </citation>
    <scope>NUCLEOTIDE SEQUENCE</scope>
</reference>
<evidence type="ECO:0000256" key="8">
    <source>
        <dbReference type="SAM" id="MobiDB-lite"/>
    </source>
</evidence>
<dbReference type="Gene3D" id="1.25.40.20">
    <property type="entry name" value="Ankyrin repeat-containing domain"/>
    <property type="match status" value="1"/>
</dbReference>
<dbReference type="PROSITE" id="PS50297">
    <property type="entry name" value="ANK_REP_REGION"/>
    <property type="match status" value="1"/>
</dbReference>
<dbReference type="EMBL" id="CAXLJL010000156">
    <property type="protein sequence ID" value="CAL5133436.1"/>
    <property type="molecule type" value="Genomic_DNA"/>
</dbReference>
<keyword evidence="6" id="KW-0378">Hydrolase</keyword>
<dbReference type="Pfam" id="PF16876">
    <property type="entry name" value="Lipin_mid"/>
    <property type="match status" value="1"/>
</dbReference>
<evidence type="ECO:0000256" key="4">
    <source>
        <dbReference type="ARBA" id="ARBA00012638"/>
    </source>
</evidence>
<dbReference type="GO" id="GO:0003713">
    <property type="term" value="F:transcription coactivator activity"/>
    <property type="evidence" value="ECO:0007669"/>
    <property type="project" value="TreeGrafter"/>
</dbReference>
<dbReference type="GO" id="GO:0000062">
    <property type="term" value="F:fatty-acyl-CoA binding"/>
    <property type="evidence" value="ECO:0007669"/>
    <property type="project" value="InterPro"/>
</dbReference>
<dbReference type="SMART" id="SM00775">
    <property type="entry name" value="LNS2"/>
    <property type="match status" value="1"/>
</dbReference>
<feature type="compositionally biased region" description="Polar residues" evidence="8">
    <location>
        <begin position="200"/>
        <end position="212"/>
    </location>
</feature>
<dbReference type="PROSITE" id="PS50088">
    <property type="entry name" value="ANK_REPEAT"/>
    <property type="match status" value="1"/>
</dbReference>
<dbReference type="PROSITE" id="PS51228">
    <property type="entry name" value="ACB_2"/>
    <property type="match status" value="1"/>
</dbReference>
<evidence type="ECO:0000256" key="3">
    <source>
        <dbReference type="ARBA" id="ARBA00005476"/>
    </source>
</evidence>
<dbReference type="InterPro" id="IPR014352">
    <property type="entry name" value="FERM/acyl-CoA-bd_prot_sf"/>
</dbReference>
<evidence type="ECO:0000313" key="11">
    <source>
        <dbReference type="Proteomes" id="UP001497525"/>
    </source>
</evidence>
<feature type="domain" description="ACB" evidence="9">
    <location>
        <begin position="799"/>
        <end position="884"/>
    </location>
</feature>
<dbReference type="InterPro" id="IPR000582">
    <property type="entry name" value="Acyl-CoA-binding_protein"/>
</dbReference>
<accession>A0AAV2TBD8</accession>
<dbReference type="InterPro" id="IPR026058">
    <property type="entry name" value="LIPIN"/>
</dbReference>
<evidence type="ECO:0000256" key="6">
    <source>
        <dbReference type="ARBA" id="ARBA00022801"/>
    </source>
</evidence>
<name>A0AAV2TBD8_CALDB</name>
<dbReference type="GO" id="GO:0045944">
    <property type="term" value="P:positive regulation of transcription by RNA polymerase II"/>
    <property type="evidence" value="ECO:0007669"/>
    <property type="project" value="TreeGrafter"/>
</dbReference>
<sequence length="1007" mass="112981">MSWSLGRLFSGLKGAYNDINPSTLTGAIDVIVVQQKDGTFSCGPFHVRFGKLTAISPADKIVEVYVNGMYVDFLRMRLGSAGDAYFVDGDGFSSSDENEPSPSSESEFFHSTSWPLQVSRRRRRKFRRDSAMSEPDGSSTECGNLDAGPQSDSEQIDPFQEECSLFNHYASDSVLNESFKSATQELGWIRNSPVKRSSERPSQSGTSVSNPNDPCPAELQSEDSGKSKNGARGSGGSMEGVYLEDLIASDQTLRETYIYPPAHPVIPTLNAHSSVPSRYVDGCCVDAGYRSDYEHSPRSTSPIYPSVFGLRLSLCGCPPAGTTIPEEKFFESLVSYEEFIRDPENIVSNPNLTLQLNGKYFNWQVAAPMILSILAFQTELPHLTVRRLESTYMPKKQPRRTWFSWRSRHADAADNSPPQNSEDTKINSAKVAVVTCKDTHNSEEITTSKTYSRRMSSKCNRLSSETISRLHLKPGSNDIEFHITTKYQGTCICSASIFVWHWSDKIVVSDVDGTITRSDLLGHLLPMLGKDWTHDGVAKLYSQIAGNGYRFLYLSARALGQAGITRSYLRQVVQESNIRLPDGPILLSPDSLLHALHQEVIVKKPETFKIKCLSDVCSLFPEGTSPLYAGFGNKINDVYAYQESGIQRCRIFTVNPRSEVRNEFQNIRCTSYGELSEMVDLYFPATQSKPLGVAENEITVVNKQTIDSERGGDRANQNVNPSCSPVNVDLSEFSSFTYWRTPDFERSFQDTNSQGRDSSGPVIDCSIHIFYLVYFLNYYNWHHFVKKPYCGLQAKSVKENDLFLKAADFLPQVSESLDSDSLLYFYARYKQATVGPCNTPKPGFWDLTNRKKWQAWNDLGSLSREQAQREYVEKLMEVAPTWNPQEQQRNRAVYVSRMVCLDPGSKCAEGTDDHSPPIFEAVKDGQLNQLNAILQETPDAVYLKDKELMTPLHWAADRGFEELVALLLKHSADVNARDAEGQTPLHYAICLFQSCSLQQELIYTQKI</sequence>
<dbReference type="SMART" id="SM00248">
    <property type="entry name" value="ANK"/>
    <property type="match status" value="2"/>
</dbReference>
<organism evidence="10 11">
    <name type="scientific">Calicophoron daubneyi</name>
    <name type="common">Rumen fluke</name>
    <name type="synonym">Paramphistomum daubneyi</name>
    <dbReference type="NCBI Taxonomy" id="300641"/>
    <lineage>
        <taxon>Eukaryota</taxon>
        <taxon>Metazoa</taxon>
        <taxon>Spiralia</taxon>
        <taxon>Lophotrochozoa</taxon>
        <taxon>Platyhelminthes</taxon>
        <taxon>Trematoda</taxon>
        <taxon>Digenea</taxon>
        <taxon>Plagiorchiida</taxon>
        <taxon>Pronocephalata</taxon>
        <taxon>Paramphistomoidea</taxon>
        <taxon>Paramphistomidae</taxon>
        <taxon>Calicophoron</taxon>
    </lineage>
</organism>
<dbReference type="Pfam" id="PF00887">
    <property type="entry name" value="ACBP"/>
    <property type="match status" value="1"/>
</dbReference>
<dbReference type="InterPro" id="IPR035984">
    <property type="entry name" value="Acyl-CoA-binding_sf"/>
</dbReference>
<dbReference type="InterPro" id="IPR031703">
    <property type="entry name" value="Lipin_mid"/>
</dbReference>
<proteinExistence type="inferred from homology"/>
<dbReference type="PANTHER" id="PTHR12181">
    <property type="entry name" value="LIPIN"/>
    <property type="match status" value="1"/>
</dbReference>
<comment type="caution">
    <text evidence="10">The sequence shown here is derived from an EMBL/GenBank/DDBJ whole genome shotgun (WGS) entry which is preliminary data.</text>
</comment>
<dbReference type="GO" id="GO:0032869">
    <property type="term" value="P:cellular response to insulin stimulus"/>
    <property type="evidence" value="ECO:0007669"/>
    <property type="project" value="TreeGrafter"/>
</dbReference>
<dbReference type="Pfam" id="PF08235">
    <property type="entry name" value="LNS2"/>
    <property type="match status" value="1"/>
</dbReference>
<dbReference type="InterPro" id="IPR013209">
    <property type="entry name" value="LNS2"/>
</dbReference>
<comment type="catalytic activity">
    <reaction evidence="1">
        <text>a 1,2-diacyl-sn-glycero-3-phosphate + H2O = a 1,2-diacyl-sn-glycerol + phosphate</text>
        <dbReference type="Rhea" id="RHEA:27429"/>
        <dbReference type="ChEBI" id="CHEBI:15377"/>
        <dbReference type="ChEBI" id="CHEBI:17815"/>
        <dbReference type="ChEBI" id="CHEBI:43474"/>
        <dbReference type="ChEBI" id="CHEBI:58608"/>
        <dbReference type="EC" id="3.1.3.4"/>
    </reaction>
    <physiologicalReaction direction="left-to-right" evidence="1">
        <dbReference type="Rhea" id="RHEA:27430"/>
    </physiologicalReaction>
</comment>
<evidence type="ECO:0000256" key="5">
    <source>
        <dbReference type="ARBA" id="ARBA00018419"/>
    </source>
</evidence>
<dbReference type="Pfam" id="PF12796">
    <property type="entry name" value="Ank_2"/>
    <property type="match status" value="1"/>
</dbReference>
<evidence type="ECO:0000256" key="7">
    <source>
        <dbReference type="PROSITE-ProRule" id="PRU00023"/>
    </source>
</evidence>
<dbReference type="SUPFAM" id="SSF48403">
    <property type="entry name" value="Ankyrin repeat"/>
    <property type="match status" value="1"/>
</dbReference>
<dbReference type="GO" id="GO:0008195">
    <property type="term" value="F:phosphatidate phosphatase activity"/>
    <property type="evidence" value="ECO:0007669"/>
    <property type="project" value="UniProtKB-EC"/>
</dbReference>
<dbReference type="InterPro" id="IPR031315">
    <property type="entry name" value="LNS2/PITP"/>
</dbReference>
<dbReference type="InterPro" id="IPR036770">
    <property type="entry name" value="Ankyrin_rpt-contain_sf"/>
</dbReference>
<comment type="cofactor">
    <cofactor evidence="2">
        <name>Mg(2+)</name>
        <dbReference type="ChEBI" id="CHEBI:18420"/>
    </cofactor>
</comment>
<dbReference type="AlphaFoldDB" id="A0AAV2TBD8"/>
<comment type="similarity">
    <text evidence="3">Belongs to the lipin family.</text>
</comment>
<feature type="region of interest" description="Disordered" evidence="8">
    <location>
        <begin position="125"/>
        <end position="155"/>
    </location>
</feature>